<dbReference type="HAMAP" id="MF_00379">
    <property type="entry name" value="GTPase_MnmE"/>
    <property type="match status" value="1"/>
</dbReference>
<dbReference type="GO" id="GO:0046872">
    <property type="term" value="F:metal ion binding"/>
    <property type="evidence" value="ECO:0007669"/>
    <property type="project" value="UniProtKB-KW"/>
</dbReference>
<dbReference type="InterPro" id="IPR027417">
    <property type="entry name" value="P-loop_NTPase"/>
</dbReference>
<keyword evidence="6 10" id="KW-0378">Hydrolase</keyword>
<feature type="binding site" evidence="10">
    <location>
        <position position="97"/>
    </location>
    <ligand>
        <name>(6S)-5-formyl-5,6,7,8-tetrahydrofolate</name>
        <dbReference type="ChEBI" id="CHEBI:57457"/>
    </ligand>
</feature>
<dbReference type="GO" id="GO:0003924">
    <property type="term" value="F:GTPase activity"/>
    <property type="evidence" value="ECO:0007669"/>
    <property type="project" value="UniProtKB-UniRule"/>
</dbReference>
<dbReference type="GO" id="GO:0042802">
    <property type="term" value="F:identical protein binding"/>
    <property type="evidence" value="ECO:0007669"/>
    <property type="project" value="UniProtKB-ARBA"/>
</dbReference>
<dbReference type="FunFam" id="3.30.1360.120:FF:000003">
    <property type="entry name" value="tRNA modification GTPase MnmE"/>
    <property type="match status" value="1"/>
</dbReference>
<comment type="caution">
    <text evidence="10">Lacks conserved residue(s) required for the propagation of feature annotation.</text>
</comment>
<dbReference type="PANTHER" id="PTHR42714">
    <property type="entry name" value="TRNA MODIFICATION GTPASE GTPBP3"/>
    <property type="match status" value="1"/>
</dbReference>
<evidence type="ECO:0000256" key="4">
    <source>
        <dbReference type="ARBA" id="ARBA00022723"/>
    </source>
</evidence>
<evidence type="ECO:0000259" key="12">
    <source>
        <dbReference type="PROSITE" id="PS51709"/>
    </source>
</evidence>
<evidence type="ECO:0000256" key="1">
    <source>
        <dbReference type="ARBA" id="ARBA00011043"/>
    </source>
</evidence>
<dbReference type="CDD" id="cd04164">
    <property type="entry name" value="trmE"/>
    <property type="match status" value="1"/>
</dbReference>
<keyword evidence="2 10" id="KW-0963">Cytoplasm</keyword>
<evidence type="ECO:0000313" key="14">
    <source>
        <dbReference type="Proteomes" id="UP000525298"/>
    </source>
</evidence>
<feature type="binding site" evidence="10">
    <location>
        <begin position="262"/>
        <end position="268"/>
    </location>
    <ligand>
        <name>GTP</name>
        <dbReference type="ChEBI" id="CHEBI:37565"/>
    </ligand>
</feature>
<accession>A0A7W0C676</accession>
<dbReference type="AlphaFoldDB" id="A0A7W0C676"/>
<dbReference type="GO" id="GO:0002098">
    <property type="term" value="P:tRNA wobble uridine modification"/>
    <property type="evidence" value="ECO:0007669"/>
    <property type="project" value="TreeGrafter"/>
</dbReference>
<feature type="binding site" evidence="10">
    <location>
        <begin position="287"/>
        <end position="290"/>
    </location>
    <ligand>
        <name>GTP</name>
        <dbReference type="ChEBI" id="CHEBI:37565"/>
    </ligand>
</feature>
<keyword evidence="14" id="KW-1185">Reference proteome</keyword>
<feature type="binding site" evidence="10">
    <location>
        <position position="243"/>
    </location>
    <ligand>
        <name>K(+)</name>
        <dbReference type="ChEBI" id="CHEBI:29103"/>
    </ligand>
</feature>
<evidence type="ECO:0000256" key="6">
    <source>
        <dbReference type="ARBA" id="ARBA00022801"/>
    </source>
</evidence>
<feature type="binding site" evidence="10">
    <location>
        <begin position="243"/>
        <end position="248"/>
    </location>
    <ligand>
        <name>GTP</name>
        <dbReference type="ChEBI" id="CHEBI:37565"/>
    </ligand>
</feature>
<comment type="function">
    <text evidence="10">Exhibits a very high intrinsic GTPase hydrolysis rate. Involved in the addition of a carboxymethylaminomethyl (cmnm) group at the wobble position (U34) of certain tRNAs, forming tRNA-cmnm(5)s(2)U34.</text>
</comment>
<dbReference type="GO" id="GO:0005829">
    <property type="term" value="C:cytosol"/>
    <property type="evidence" value="ECO:0007669"/>
    <property type="project" value="TreeGrafter"/>
</dbReference>
<evidence type="ECO:0000256" key="9">
    <source>
        <dbReference type="ARBA" id="ARBA00023134"/>
    </source>
</evidence>
<dbReference type="Gene3D" id="3.40.50.300">
    <property type="entry name" value="P-loop containing nucleotide triphosphate hydrolases"/>
    <property type="match status" value="1"/>
</dbReference>
<keyword evidence="7 10" id="KW-0460">Magnesium</keyword>
<evidence type="ECO:0000256" key="8">
    <source>
        <dbReference type="ARBA" id="ARBA00022958"/>
    </source>
</evidence>
<dbReference type="PRINTS" id="PR00449">
    <property type="entry name" value="RASTRNSFRMNG"/>
</dbReference>
<keyword evidence="8 10" id="KW-0630">Potassium</keyword>
<sequence>MDTSTIAAVATPEGTGGIGIIRVSGPEAIAAVTAVFRRAPFGQKASGSDKTDAGGGFQSWRMYLGHILDPHSGTLVDEVILAVMRAPHSYTREDVVEIQAHGGSRVLEKILNLLISQGIRPAQPGEFTRRAFINGRMDLTQAEAVADLISARSDATLDMAVSQMTGQLSDVVSSIRQSLVSVLGSLEAAIDFPEAAGEEFDGSGQSLHLSREVLQQVNQLREAYESGRFLRQGVQSVIIGRPNVGKSSLMNCLLNQQRAIVTEVAGTTRDCIEAYLTTRGVSVLVADTAGLRKDPDPIERLGIEKTREYMASADIVLHVLDSGRPIDHEDVVIYGQLTDKSVVLVKNKADLADHEKVLRLPPAMQQAFCIEVSALHGTGIDALKQRVADMVFSSVARVGHGFVPNWRQKCLLDQAAEAVSKVISGLENWRLPELISIDLHDALSAIDEITGKYVETDVLDEIFSRYCVGK</sequence>
<dbReference type="EC" id="3.6.-.-" evidence="10"/>
<keyword evidence="9 10" id="KW-0342">GTP-binding</keyword>
<dbReference type="EMBL" id="JACDUS010000001">
    <property type="protein sequence ID" value="MBA2879944.1"/>
    <property type="molecule type" value="Genomic_DNA"/>
</dbReference>
<dbReference type="Pfam" id="PF12631">
    <property type="entry name" value="MnmE_helical"/>
    <property type="match status" value="1"/>
</dbReference>
<dbReference type="Proteomes" id="UP000525298">
    <property type="component" value="Unassembled WGS sequence"/>
</dbReference>
<dbReference type="InterPro" id="IPR005225">
    <property type="entry name" value="Small_GTP-bd"/>
</dbReference>
<dbReference type="Gene3D" id="1.20.120.430">
    <property type="entry name" value="tRNA modification GTPase MnmE domain 2"/>
    <property type="match status" value="1"/>
</dbReference>
<dbReference type="Gene3D" id="3.30.1360.120">
    <property type="entry name" value="Probable tRNA modification gtpase trme, domain 1"/>
    <property type="match status" value="1"/>
</dbReference>
<dbReference type="InterPro" id="IPR004520">
    <property type="entry name" value="GTPase_MnmE"/>
</dbReference>
<dbReference type="Pfam" id="PF01926">
    <property type="entry name" value="MMR_HSR1"/>
    <property type="match status" value="1"/>
</dbReference>
<dbReference type="PROSITE" id="PS51709">
    <property type="entry name" value="G_TRME"/>
    <property type="match status" value="1"/>
</dbReference>
<evidence type="ECO:0000256" key="7">
    <source>
        <dbReference type="ARBA" id="ARBA00022842"/>
    </source>
</evidence>
<dbReference type="RefSeq" id="WP_181549626.1">
    <property type="nucleotide sequence ID" value="NZ_JACDUS010000001.1"/>
</dbReference>
<feature type="binding site" evidence="10">
    <location>
        <position position="268"/>
    </location>
    <ligand>
        <name>Mg(2+)</name>
        <dbReference type="ChEBI" id="CHEBI:18420"/>
    </ligand>
</feature>
<dbReference type="NCBIfam" id="TIGR00231">
    <property type="entry name" value="small_GTP"/>
    <property type="match status" value="1"/>
</dbReference>
<feature type="binding site" evidence="10">
    <location>
        <begin position="347"/>
        <end position="350"/>
    </location>
    <ligand>
        <name>GTP</name>
        <dbReference type="ChEBI" id="CHEBI:37565"/>
    </ligand>
</feature>
<evidence type="ECO:0000256" key="10">
    <source>
        <dbReference type="HAMAP-Rule" id="MF_00379"/>
    </source>
</evidence>
<dbReference type="InterPro" id="IPR027368">
    <property type="entry name" value="MnmE_dom2"/>
</dbReference>
<comment type="caution">
    <text evidence="13">The sequence shown here is derived from an EMBL/GenBank/DDBJ whole genome shotgun (WGS) entry which is preliminary data.</text>
</comment>
<keyword evidence="3 10" id="KW-0819">tRNA processing</keyword>
<dbReference type="FunFam" id="3.40.50.300:FF:001376">
    <property type="entry name" value="tRNA modification GTPase MnmE"/>
    <property type="match status" value="1"/>
</dbReference>
<feature type="binding site" evidence="10">
    <location>
        <position position="22"/>
    </location>
    <ligand>
        <name>(6S)-5-formyl-5,6,7,8-tetrahydrofolate</name>
        <dbReference type="ChEBI" id="CHEBI:57457"/>
    </ligand>
</feature>
<evidence type="ECO:0000256" key="5">
    <source>
        <dbReference type="ARBA" id="ARBA00022741"/>
    </source>
</evidence>
<dbReference type="CDD" id="cd14858">
    <property type="entry name" value="TrmE_N"/>
    <property type="match status" value="1"/>
</dbReference>
<dbReference type="Pfam" id="PF10396">
    <property type="entry name" value="TrmE_N"/>
    <property type="match status" value="1"/>
</dbReference>
<dbReference type="InterPro" id="IPR006073">
    <property type="entry name" value="GTP-bd"/>
</dbReference>
<dbReference type="InterPro" id="IPR027266">
    <property type="entry name" value="TrmE/GcvT-like"/>
</dbReference>
<dbReference type="SUPFAM" id="SSF52540">
    <property type="entry name" value="P-loop containing nucleoside triphosphate hydrolases"/>
    <property type="match status" value="1"/>
</dbReference>
<evidence type="ECO:0000256" key="2">
    <source>
        <dbReference type="ARBA" id="ARBA00022490"/>
    </source>
</evidence>
<evidence type="ECO:0000313" key="13">
    <source>
        <dbReference type="EMBL" id="MBA2879944.1"/>
    </source>
</evidence>
<dbReference type="GO" id="GO:0030488">
    <property type="term" value="P:tRNA methylation"/>
    <property type="evidence" value="ECO:0007669"/>
    <property type="project" value="TreeGrafter"/>
</dbReference>
<feature type="binding site" evidence="10">
    <location>
        <position position="264"/>
    </location>
    <ligand>
        <name>K(+)</name>
        <dbReference type="ChEBI" id="CHEBI:29103"/>
    </ligand>
</feature>
<evidence type="ECO:0000256" key="3">
    <source>
        <dbReference type="ARBA" id="ARBA00022694"/>
    </source>
</evidence>
<feature type="binding site" evidence="10">
    <location>
        <position position="262"/>
    </location>
    <ligand>
        <name>K(+)</name>
        <dbReference type="ChEBI" id="CHEBI:29103"/>
    </ligand>
</feature>
<feature type="domain" description="TrmE-type G" evidence="12">
    <location>
        <begin position="233"/>
        <end position="392"/>
    </location>
</feature>
<comment type="subcellular location">
    <subcellularLocation>
        <location evidence="10">Cytoplasm</location>
    </subcellularLocation>
</comment>
<comment type="similarity">
    <text evidence="1 10 11">Belongs to the TRAFAC class TrmE-Era-EngA-EngB-Septin-like GTPase superfamily. TrmE GTPase family.</text>
</comment>
<feature type="binding site" evidence="10">
    <location>
        <position position="247"/>
    </location>
    <ligand>
        <name>Mg(2+)</name>
        <dbReference type="ChEBI" id="CHEBI:18420"/>
    </ligand>
</feature>
<comment type="cofactor">
    <cofactor evidence="10">
        <name>K(+)</name>
        <dbReference type="ChEBI" id="CHEBI:29103"/>
    </cofactor>
    <text evidence="10">Binds 1 potassium ion per subunit.</text>
</comment>
<dbReference type="GO" id="GO:0005525">
    <property type="term" value="F:GTP binding"/>
    <property type="evidence" value="ECO:0007669"/>
    <property type="project" value="UniProtKB-UniRule"/>
</dbReference>
<gene>
    <name evidence="10" type="primary">mnmE</name>
    <name evidence="10" type="synonym">trmE</name>
    <name evidence="13" type="ORF">HNR65_000251</name>
</gene>
<comment type="subunit">
    <text evidence="10">Homodimer. Heterotetramer of two MnmE and two MnmG subunits.</text>
</comment>
<organism evidence="13 14">
    <name type="scientific">Desulfosalsimonas propionicica</name>
    <dbReference type="NCBI Taxonomy" id="332175"/>
    <lineage>
        <taxon>Bacteria</taxon>
        <taxon>Pseudomonadati</taxon>
        <taxon>Thermodesulfobacteriota</taxon>
        <taxon>Desulfobacteria</taxon>
        <taxon>Desulfobacterales</taxon>
        <taxon>Desulfosalsimonadaceae</taxon>
        <taxon>Desulfosalsimonas</taxon>
    </lineage>
</organism>
<dbReference type="InterPro" id="IPR031168">
    <property type="entry name" value="G_TrmE"/>
</dbReference>
<feature type="binding site" evidence="10">
    <location>
        <position position="136"/>
    </location>
    <ligand>
        <name>(6S)-5-formyl-5,6,7,8-tetrahydrofolate</name>
        <dbReference type="ChEBI" id="CHEBI:57457"/>
    </ligand>
</feature>
<name>A0A7W0C676_9BACT</name>
<dbReference type="PANTHER" id="PTHR42714:SF2">
    <property type="entry name" value="TRNA MODIFICATION GTPASE GTPBP3, MITOCHONDRIAL"/>
    <property type="match status" value="1"/>
</dbReference>
<evidence type="ECO:0000256" key="11">
    <source>
        <dbReference type="RuleBase" id="RU003313"/>
    </source>
</evidence>
<feature type="binding site" evidence="10">
    <location>
        <position position="470"/>
    </location>
    <ligand>
        <name>(6S)-5-formyl-5,6,7,8-tetrahydrofolate</name>
        <dbReference type="ChEBI" id="CHEBI:57457"/>
    </ligand>
</feature>
<keyword evidence="5 10" id="KW-0547">Nucleotide-binding</keyword>
<protein>
    <recommendedName>
        <fullName evidence="10">tRNA modification GTPase MnmE</fullName>
        <ecNumber evidence="10">3.6.-.-</ecNumber>
    </recommendedName>
</protein>
<proteinExistence type="inferred from homology"/>
<dbReference type="InterPro" id="IPR018948">
    <property type="entry name" value="GTP-bd_TrmE_N"/>
</dbReference>
<reference evidence="13 14" key="1">
    <citation type="submission" date="2020-07" db="EMBL/GenBank/DDBJ databases">
        <title>Genomic Encyclopedia of Type Strains, Phase IV (KMG-IV): sequencing the most valuable type-strain genomes for metagenomic binning, comparative biology and taxonomic classification.</title>
        <authorList>
            <person name="Goeker M."/>
        </authorList>
    </citation>
    <scope>NUCLEOTIDE SEQUENCE [LARGE SCALE GENOMIC DNA]</scope>
    <source>
        <strain evidence="13 14">DSM 17721</strain>
    </source>
</reference>
<dbReference type="InterPro" id="IPR025867">
    <property type="entry name" value="MnmE_helical"/>
</dbReference>
<feature type="binding site" evidence="10">
    <location>
        <position position="267"/>
    </location>
    <ligand>
        <name>K(+)</name>
        <dbReference type="ChEBI" id="CHEBI:29103"/>
    </ligand>
</feature>
<keyword evidence="4 10" id="KW-0479">Metal-binding</keyword>
<dbReference type="NCBIfam" id="TIGR00450">
    <property type="entry name" value="mnmE_trmE_thdF"/>
    <property type="match status" value="1"/>
</dbReference>